<feature type="signal peptide" evidence="8">
    <location>
        <begin position="1"/>
        <end position="21"/>
    </location>
</feature>
<keyword evidence="7" id="KW-1015">Disulfide bond</keyword>
<organism evidence="10 11">
    <name type="scientific">Geotrypetes seraphini</name>
    <name type="common">Gaboon caecilian</name>
    <name type="synonym">Caecilia seraphini</name>
    <dbReference type="NCBI Taxonomy" id="260995"/>
    <lineage>
        <taxon>Eukaryota</taxon>
        <taxon>Metazoa</taxon>
        <taxon>Chordata</taxon>
        <taxon>Craniata</taxon>
        <taxon>Vertebrata</taxon>
        <taxon>Euteleostomi</taxon>
        <taxon>Amphibia</taxon>
        <taxon>Gymnophiona</taxon>
        <taxon>Geotrypetes</taxon>
    </lineage>
</organism>
<dbReference type="InterPro" id="IPR039863">
    <property type="entry name" value="DKK1-4"/>
</dbReference>
<evidence type="ECO:0000256" key="1">
    <source>
        <dbReference type="ARBA" id="ARBA00004613"/>
    </source>
</evidence>
<dbReference type="InParanoid" id="A0A6P8ND12"/>
<dbReference type="Pfam" id="PF04706">
    <property type="entry name" value="Dickkopf_N"/>
    <property type="match status" value="1"/>
</dbReference>
<gene>
    <name evidence="11" type="primary">LOC117347203</name>
</gene>
<dbReference type="RefSeq" id="XP_033773687.1">
    <property type="nucleotide sequence ID" value="XM_033917796.1"/>
</dbReference>
<comment type="similarity">
    <text evidence="2">Belongs to the dickkopf family.</text>
</comment>
<comment type="subcellular location">
    <subcellularLocation>
        <location evidence="1">Secreted</location>
    </subcellularLocation>
</comment>
<evidence type="ECO:0000313" key="10">
    <source>
        <dbReference type="Proteomes" id="UP000515159"/>
    </source>
</evidence>
<evidence type="ECO:0000313" key="11">
    <source>
        <dbReference type="RefSeq" id="XP_033773687.1"/>
    </source>
</evidence>
<evidence type="ECO:0000256" key="6">
    <source>
        <dbReference type="ARBA" id="ARBA00022729"/>
    </source>
</evidence>
<name>A0A6P8ND12_GEOSA</name>
<dbReference type="GO" id="GO:0005615">
    <property type="term" value="C:extracellular space"/>
    <property type="evidence" value="ECO:0007669"/>
    <property type="project" value="TreeGrafter"/>
</dbReference>
<protein>
    <submittedName>
        <fullName evidence="11">Dickkopf-related protein 3-like</fullName>
    </submittedName>
</protein>
<evidence type="ECO:0000256" key="8">
    <source>
        <dbReference type="SAM" id="SignalP"/>
    </source>
</evidence>
<dbReference type="PANTHER" id="PTHR12113">
    <property type="entry name" value="DICKKOPF3-LIKE 3"/>
    <property type="match status" value="1"/>
</dbReference>
<feature type="domain" description="Dickkopf N-terminal cysteine-rich" evidence="9">
    <location>
        <begin position="57"/>
        <end position="104"/>
    </location>
</feature>
<evidence type="ECO:0000256" key="4">
    <source>
        <dbReference type="ARBA" id="ARBA00022525"/>
    </source>
</evidence>
<dbReference type="PANTHER" id="PTHR12113:SF31">
    <property type="entry name" value="DICKKOPF N-TERMINAL CYSTEINE-RICH DOMAIN-CONTAINING PROTEIN"/>
    <property type="match status" value="1"/>
</dbReference>
<dbReference type="GeneID" id="117347203"/>
<evidence type="ECO:0000256" key="2">
    <source>
        <dbReference type="ARBA" id="ARBA00010842"/>
    </source>
</evidence>
<sequence length="199" mass="22612">MGTPALLWMLCFLSFLPASQGSIWAWMFSMPYETSEEATALFRSTRPPVGTQEHKVSCDQERSCGKGQFCDRHFGLCVPLQQEGQYCRKDSQCIRGLGCMFGKCHRMSPGGQEGARCKQDKDCGASMCCARHHGEMICKKRLKLGDRCYIPEGGLTFSINQICPCHEGLICRIGELPKEKDFEYWQEAEDWRCLRLFSP</sequence>
<dbReference type="GO" id="GO:0090090">
    <property type="term" value="P:negative regulation of canonical Wnt signaling pathway"/>
    <property type="evidence" value="ECO:0007669"/>
    <property type="project" value="TreeGrafter"/>
</dbReference>
<dbReference type="GO" id="GO:0016055">
    <property type="term" value="P:Wnt signaling pathway"/>
    <property type="evidence" value="ECO:0007669"/>
    <property type="project" value="UniProtKB-KW"/>
</dbReference>
<dbReference type="InterPro" id="IPR006796">
    <property type="entry name" value="Dickkopf_N"/>
</dbReference>
<keyword evidence="3" id="KW-0217">Developmental protein</keyword>
<feature type="chain" id="PRO_5028279685" evidence="8">
    <location>
        <begin position="22"/>
        <end position="199"/>
    </location>
</feature>
<evidence type="ECO:0000256" key="3">
    <source>
        <dbReference type="ARBA" id="ARBA00022473"/>
    </source>
</evidence>
<keyword evidence="5" id="KW-0879">Wnt signaling pathway</keyword>
<proteinExistence type="inferred from homology"/>
<evidence type="ECO:0000259" key="9">
    <source>
        <dbReference type="Pfam" id="PF04706"/>
    </source>
</evidence>
<evidence type="ECO:0000256" key="7">
    <source>
        <dbReference type="ARBA" id="ARBA00023157"/>
    </source>
</evidence>
<keyword evidence="4" id="KW-0964">Secreted</keyword>
<reference evidence="11" key="1">
    <citation type="submission" date="2025-08" db="UniProtKB">
        <authorList>
            <consortium name="RefSeq"/>
        </authorList>
    </citation>
    <scope>IDENTIFICATION</scope>
</reference>
<dbReference type="GO" id="GO:0039706">
    <property type="term" value="F:co-receptor binding"/>
    <property type="evidence" value="ECO:0007669"/>
    <property type="project" value="TreeGrafter"/>
</dbReference>
<keyword evidence="10" id="KW-1185">Reference proteome</keyword>
<dbReference type="AlphaFoldDB" id="A0A6P8ND12"/>
<dbReference type="GO" id="GO:0048019">
    <property type="term" value="F:receptor antagonist activity"/>
    <property type="evidence" value="ECO:0007669"/>
    <property type="project" value="TreeGrafter"/>
</dbReference>
<accession>A0A6P8ND12</accession>
<dbReference type="Proteomes" id="UP000515159">
    <property type="component" value="Chromosome 13"/>
</dbReference>
<evidence type="ECO:0000256" key="5">
    <source>
        <dbReference type="ARBA" id="ARBA00022687"/>
    </source>
</evidence>
<dbReference type="OrthoDB" id="4321958at2759"/>
<dbReference type="Gene3D" id="2.10.80.10">
    <property type="entry name" value="Lipase, subunit A"/>
    <property type="match status" value="1"/>
</dbReference>
<dbReference type="KEGG" id="gsh:117347203"/>
<keyword evidence="6 8" id="KW-0732">Signal</keyword>